<protein>
    <submittedName>
        <fullName evidence="1">Uncharacterized protein</fullName>
    </submittedName>
</protein>
<dbReference type="Proteomes" id="UP001150603">
    <property type="component" value="Unassembled WGS sequence"/>
</dbReference>
<evidence type="ECO:0000313" key="2">
    <source>
        <dbReference type="Proteomes" id="UP001150603"/>
    </source>
</evidence>
<reference evidence="1" key="1">
    <citation type="submission" date="2022-07" db="EMBL/GenBank/DDBJ databases">
        <title>Phylogenomic reconstructions and comparative analyses of Kickxellomycotina fungi.</title>
        <authorList>
            <person name="Reynolds N.K."/>
            <person name="Stajich J.E."/>
            <person name="Barry K."/>
            <person name="Grigoriev I.V."/>
            <person name="Crous P."/>
            <person name="Smith M.E."/>
        </authorList>
    </citation>
    <scope>NUCLEOTIDE SEQUENCE</scope>
    <source>
        <strain evidence="1">NRRL 5244</strain>
    </source>
</reference>
<proteinExistence type="predicted"/>
<evidence type="ECO:0000313" key="1">
    <source>
        <dbReference type="EMBL" id="KAJ1950364.1"/>
    </source>
</evidence>
<comment type="caution">
    <text evidence="1">The sequence shown here is derived from an EMBL/GenBank/DDBJ whole genome shotgun (WGS) entry which is preliminary data.</text>
</comment>
<sequence length="407" mass="44241">MMERLNDFHGAVLLKDGEQTSCEIALISNRGGFVAGSCIDIDENFNAKNISRYSVMLDSGAMPTPGRYPVKGITVHPQYEPPSFGNNLAIVLFNLQSSKLWVNYIDGFPAENTNYLYARRSLNNVSTQSWNSPDSTKDIVVSDGCTKANTLYAANTKDYLCSNKTMTSPVKDLCGVPYSIVYGLVESNMSVTALYSHSATYGNKMCGSTRQFHYYTILSNYLSWANQIVPDSISAFSTNGTTTMSSNLTYAMNEPKNPNVDGVKVSGGNLFARDASVEAWMTVPVPTSTSANALNPVGLLPSKTSTDTDNISGTSKPTSTSKNQIVAIGVSVPLATLVGVALMFFGYKRWKKHHNTVAWDPSNEHNNIQSIALDLGGANTVTDIPPTYDSIREEGDTLTTFITEPKR</sequence>
<gene>
    <name evidence="1" type="ORF">FBU59_000717</name>
</gene>
<accession>A0ACC1JFZ5</accession>
<dbReference type="EMBL" id="JANBPW010000220">
    <property type="protein sequence ID" value="KAJ1950364.1"/>
    <property type="molecule type" value="Genomic_DNA"/>
</dbReference>
<organism evidence="1 2">
    <name type="scientific">Linderina macrospora</name>
    <dbReference type="NCBI Taxonomy" id="4868"/>
    <lineage>
        <taxon>Eukaryota</taxon>
        <taxon>Fungi</taxon>
        <taxon>Fungi incertae sedis</taxon>
        <taxon>Zoopagomycota</taxon>
        <taxon>Kickxellomycotina</taxon>
        <taxon>Kickxellomycetes</taxon>
        <taxon>Kickxellales</taxon>
        <taxon>Kickxellaceae</taxon>
        <taxon>Linderina</taxon>
    </lineage>
</organism>
<name>A0ACC1JFZ5_9FUNG</name>
<keyword evidence="2" id="KW-1185">Reference proteome</keyword>